<dbReference type="AlphaFoldDB" id="A0A085BMG0"/>
<dbReference type="Proteomes" id="UP000028623">
    <property type="component" value="Unassembled WGS sequence"/>
</dbReference>
<dbReference type="EMBL" id="JPLY01000001">
    <property type="protein sequence ID" value="KFC23655.1"/>
    <property type="molecule type" value="Genomic_DNA"/>
</dbReference>
<name>A0A085BMG0_9FLAO</name>
<proteinExistence type="predicted"/>
<dbReference type="STRING" id="421072.SAMN04488097_1669"/>
<evidence type="ECO:0000313" key="2">
    <source>
        <dbReference type="Proteomes" id="UP000028623"/>
    </source>
</evidence>
<reference evidence="1 2" key="1">
    <citation type="submission" date="2014-07" db="EMBL/GenBank/DDBJ databases">
        <title>Epilithonimonas lactis LMG 22401 Genome.</title>
        <authorList>
            <person name="Pipes S.E."/>
            <person name="Stropko S.J."/>
        </authorList>
    </citation>
    <scope>NUCLEOTIDE SEQUENCE [LARGE SCALE GENOMIC DNA]</scope>
    <source>
        <strain evidence="1 2">LMG 24401</strain>
    </source>
</reference>
<organism evidence="1 2">
    <name type="scientific">Epilithonimonas lactis</name>
    <dbReference type="NCBI Taxonomy" id="421072"/>
    <lineage>
        <taxon>Bacteria</taxon>
        <taxon>Pseudomonadati</taxon>
        <taxon>Bacteroidota</taxon>
        <taxon>Flavobacteriia</taxon>
        <taxon>Flavobacteriales</taxon>
        <taxon>Weeksellaceae</taxon>
        <taxon>Chryseobacterium group</taxon>
        <taxon>Epilithonimonas</taxon>
    </lineage>
</organism>
<dbReference type="Pfam" id="PF24389">
    <property type="entry name" value="ORC-CDC6-like"/>
    <property type="match status" value="1"/>
</dbReference>
<dbReference type="RefSeq" id="WP_034973598.1">
    <property type="nucleotide sequence ID" value="NZ_FOFI01000002.1"/>
</dbReference>
<gene>
    <name evidence="1" type="ORF">IO89_03505</name>
</gene>
<comment type="caution">
    <text evidence="1">The sequence shown here is derived from an EMBL/GenBank/DDBJ whole genome shotgun (WGS) entry which is preliminary data.</text>
</comment>
<dbReference type="InterPro" id="IPR056955">
    <property type="entry name" value="ORC-CDC6-like"/>
</dbReference>
<protein>
    <submittedName>
        <fullName evidence="1">Uncharacterized protein</fullName>
    </submittedName>
</protein>
<evidence type="ECO:0000313" key="1">
    <source>
        <dbReference type="EMBL" id="KFC23655.1"/>
    </source>
</evidence>
<keyword evidence="2" id="KW-1185">Reference proteome</keyword>
<dbReference type="OrthoDB" id="128875at2"/>
<sequence>MSKNISNPFSVTKAIEFSYDEIYEYWVDYDSKNSVEHFLNTSEILPKYVLGSRGCGKTHLLRYFSLKTRLKKYDNNSEELVSNDNFIGFYNTFGVLNSGNFNGKFLDEEQWLQIFKIYFEYYLCEIFIYDLIELLKNLNNAEATYWEKDVTKIIDATINFNKSSNEKISFHTLSDLLNYFQSQKSKIDKEIILAAFTREFNYSNIEIPFTPGEFIKNIIYEISTKINFFSNIKFIFILDEYDKLLEWQKIYINTLVWDKKPPMTFWIGARTYGYKTRETLTKGTTLASGSDMQEIHLDEYYRKDEKTYKIFSKKLIEKRLRKYYHNEIDDVEKNFERKFEKYTEDSLIFKLREKEKEYSHIQNLREVLKQNISNHELIIQNLLYQTNDNPLFQKYNILLFYKKWYKSKKNIDFVDISEKVKSSFIKYLEGTKSDHTNLVNKSKKDLISQLATENGLKNYEYVGLDNFIELSYGNTRSLILLLKNTIENSNIRGEKPLSENGRISLDAQYMAVYKVAEWYYNDAEIFGDNLKVFYKNIRRLSDYLKLYRITDNLTETSVLGFSYNKKEVSAEINDNIEVLRDYSILIESDNKRKGKNGLGIGEPQYHLNPIMSPLWNLPTSVRGTPTFSNETMKYIFDEKIKEEEYLKFYKARKTKLTAPFLEKEVEIKIKPNLFNLDD</sequence>
<accession>A0A085BMG0</accession>
<dbReference type="eggNOG" id="ENOG502ZARF">
    <property type="taxonomic scope" value="Bacteria"/>
</dbReference>